<evidence type="ECO:0000313" key="9">
    <source>
        <dbReference type="RefSeq" id="XP_027085985.1"/>
    </source>
</evidence>
<dbReference type="SUPFAM" id="SSF53098">
    <property type="entry name" value="Ribonuclease H-like"/>
    <property type="match status" value="1"/>
</dbReference>
<reference evidence="8" key="1">
    <citation type="journal article" date="2025" name="Foods">
        <title>Unveiling the Microbial Signatures of Arabica Coffee Cherries: Insights into Ripeness Specific Diversity, Functional Traits, and Implications for Quality and Safety.</title>
        <authorList>
            <consortium name="RefSeq"/>
            <person name="Tenea G.N."/>
            <person name="Cifuentes V."/>
            <person name="Reyes P."/>
            <person name="Cevallos-Vallejos M."/>
        </authorList>
    </citation>
    <scope>NUCLEOTIDE SEQUENCE [LARGE SCALE GENOMIC DNA]</scope>
</reference>
<gene>
    <name evidence="9" type="primary">LOC113707844</name>
</gene>
<evidence type="ECO:0000256" key="4">
    <source>
        <dbReference type="ARBA" id="ARBA00023274"/>
    </source>
</evidence>
<dbReference type="OrthoDB" id="10252740at2759"/>
<feature type="domain" description="PAZ" evidence="6">
    <location>
        <begin position="455"/>
        <end position="575"/>
    </location>
</feature>
<dbReference type="Gene3D" id="3.30.420.10">
    <property type="entry name" value="Ribonuclease H-like superfamily/Ribonuclease H"/>
    <property type="match status" value="1"/>
</dbReference>
<evidence type="ECO:0000259" key="7">
    <source>
        <dbReference type="PROSITE" id="PS50822"/>
    </source>
</evidence>
<dbReference type="RefSeq" id="XP_027085985.1">
    <property type="nucleotide sequence ID" value="XM_027230184.2"/>
</dbReference>
<feature type="compositionally biased region" description="Polar residues" evidence="5">
    <location>
        <begin position="192"/>
        <end position="206"/>
    </location>
</feature>
<evidence type="ECO:0000256" key="2">
    <source>
        <dbReference type="ARBA" id="ARBA00022491"/>
    </source>
</evidence>
<accession>A0A6P6U5J2</accession>
<dbReference type="SMART" id="SM01163">
    <property type="entry name" value="DUF1785"/>
    <property type="match status" value="1"/>
</dbReference>
<dbReference type="Pfam" id="PF08699">
    <property type="entry name" value="ArgoL1"/>
    <property type="match status" value="1"/>
</dbReference>
<feature type="compositionally biased region" description="Basic and acidic residues" evidence="5">
    <location>
        <begin position="1"/>
        <end position="20"/>
    </location>
</feature>
<protein>
    <submittedName>
        <fullName evidence="9">Protein argonaute 2-like</fullName>
    </submittedName>
</protein>
<dbReference type="PROSITE" id="PS50822">
    <property type="entry name" value="PIWI"/>
    <property type="match status" value="1"/>
</dbReference>
<dbReference type="GeneID" id="113707844"/>
<dbReference type="Pfam" id="PF02170">
    <property type="entry name" value="PAZ"/>
    <property type="match status" value="1"/>
</dbReference>
<comment type="similarity">
    <text evidence="1">Belongs to the argonaute family. Ago subfamily.</text>
</comment>
<dbReference type="InterPro" id="IPR014811">
    <property type="entry name" value="ArgoL1"/>
</dbReference>
<keyword evidence="4" id="KW-0687">Ribonucleoprotein</keyword>
<keyword evidence="8" id="KW-1185">Reference proteome</keyword>
<dbReference type="GO" id="GO:0031047">
    <property type="term" value="P:regulatory ncRNA-mediated gene silencing"/>
    <property type="evidence" value="ECO:0007669"/>
    <property type="project" value="UniProtKB-KW"/>
</dbReference>
<dbReference type="InterPro" id="IPR036085">
    <property type="entry name" value="PAZ_dom_sf"/>
</dbReference>
<organism evidence="8 9">
    <name type="scientific">Coffea arabica</name>
    <name type="common">Arabian coffee</name>
    <dbReference type="NCBI Taxonomy" id="13443"/>
    <lineage>
        <taxon>Eukaryota</taxon>
        <taxon>Viridiplantae</taxon>
        <taxon>Streptophyta</taxon>
        <taxon>Embryophyta</taxon>
        <taxon>Tracheophyta</taxon>
        <taxon>Spermatophyta</taxon>
        <taxon>Magnoliopsida</taxon>
        <taxon>eudicotyledons</taxon>
        <taxon>Gunneridae</taxon>
        <taxon>Pentapetalae</taxon>
        <taxon>asterids</taxon>
        <taxon>lamiids</taxon>
        <taxon>Gentianales</taxon>
        <taxon>Rubiaceae</taxon>
        <taxon>Ixoroideae</taxon>
        <taxon>Gardenieae complex</taxon>
        <taxon>Bertiereae - Coffeeae clade</taxon>
        <taxon>Coffeeae</taxon>
        <taxon>Coffea</taxon>
    </lineage>
</organism>
<sequence>MEEGRRSYHRQGGGDRRDIGDSYEEYQQGQTSHRGFHGRYNRGPEDAAASDNWWGASGSHHRRLQQQQSGGVGGSIGRESRRQQPMERGFWPHQSGSSGSRDGGSWRRQQSGSDGITTETASWRRQQSGGGGTTETGSWRQQRPGGSGEPAETGSWRQQSLAGGGEPTETRQQSSGGGGLMGREASADRNWGPSSSSTTSYQNQKPCRSFPDPVQLDVPSLRISDQKPLSYHLEKTENIIVPLRRPDSRTFATRSISLVANHFPVKFNPSGIIMHYAVHAKLVSSIGHKPLKRSIPKSLMGLLKEQLFSNDPKSFPSDLVAYDGERNIFSAVPLPSGDFKVEISHGDDVTSCSYIVTIKKMNELKLSRLKEYLNGDLLYIPRDILHGMDLVMKENPSKYRIRLGRNFFCKNYREGDDLKHGVAAYRGFQQSLKPTSQGLSLCLDYSVLSFLKPLPVLEFLKENIEGFREGFREADDATRMRRQVLNALKGLKVRVTHRITKQKFTISGLTEKVAGELWFDLVDADPQAPPKKINIVDFFWQKYEKEIRHLNIPCLDLGNANKIHYVPMEFCILVVGQRYPKERLDRKTASFLKKLSLAPPEERRRTICDMVQAKDGPDGTVAKNFQMEMDYNMTSLEGRVLGAPVLRLGAANGNVYPVRVDQEKCNWNLDGKSVVEGKPIERWALIDFTLSSRCKLQAEEFIKNLRHHSAILGIHMEDPLVCHFTGMHEFSSIVKIEGLLRMVISDARHRSGSQATQLQLIICVMAGKDPGYKYLKWVSETKIGVVTQCCLSLHANKGEDKFMVNLCLKMNAKLGGSNVELNERFPDFADDDYVMFIGADVNHPAARNSTSPSIAAVVGSINWPAANQYAARVQPQDHCKEKIMNFGSICRDLVSTYAQHNMVRPKKIIVFRDGVSEGQFDMVLNEELLDLKQAICDVHYQPTITLVVAQKRHQTRLFLDGRNNEGVTGNVPPGTVVDTKIIHPFEFDFYLCSHYGSLGTSKPTHYNVLWDENAFETDKLQKLIYHLCFTFARCTKPVSLVPPVYYADLVAYRGRLFQEVVTKQSSAPLWSSSAISSASLSSSAASFNQNFYTLHPDLQNIMYFV</sequence>
<dbReference type="GO" id="GO:1990904">
    <property type="term" value="C:ribonucleoprotein complex"/>
    <property type="evidence" value="ECO:0007669"/>
    <property type="project" value="UniProtKB-KW"/>
</dbReference>
<keyword evidence="3" id="KW-0943">RNA-mediated gene silencing</keyword>
<dbReference type="InterPro" id="IPR003165">
    <property type="entry name" value="Piwi"/>
</dbReference>
<dbReference type="PANTHER" id="PTHR22891">
    <property type="entry name" value="EUKARYOTIC TRANSLATION INITIATION FACTOR 2C"/>
    <property type="match status" value="1"/>
</dbReference>
<dbReference type="GO" id="GO:0003723">
    <property type="term" value="F:RNA binding"/>
    <property type="evidence" value="ECO:0007669"/>
    <property type="project" value="InterPro"/>
</dbReference>
<dbReference type="SUPFAM" id="SSF101690">
    <property type="entry name" value="PAZ domain"/>
    <property type="match status" value="1"/>
</dbReference>
<feature type="region of interest" description="Disordered" evidence="5">
    <location>
        <begin position="1"/>
        <end position="213"/>
    </location>
</feature>
<feature type="compositionally biased region" description="Low complexity" evidence="5">
    <location>
        <begin position="106"/>
        <end position="115"/>
    </location>
</feature>
<evidence type="ECO:0000256" key="1">
    <source>
        <dbReference type="ARBA" id="ARBA00008201"/>
    </source>
</evidence>
<dbReference type="CDD" id="cd02846">
    <property type="entry name" value="PAZ_argonaute_like"/>
    <property type="match status" value="1"/>
</dbReference>
<dbReference type="Pfam" id="PF16486">
    <property type="entry name" value="ArgoN"/>
    <property type="match status" value="1"/>
</dbReference>
<feature type="compositionally biased region" description="Polar residues" evidence="5">
    <location>
        <begin position="116"/>
        <end position="127"/>
    </location>
</feature>
<evidence type="ECO:0000256" key="3">
    <source>
        <dbReference type="ARBA" id="ARBA00023158"/>
    </source>
</evidence>
<proteinExistence type="inferred from homology"/>
<dbReference type="Proteomes" id="UP001652660">
    <property type="component" value="Chromosome 9c"/>
</dbReference>
<dbReference type="Pfam" id="PF02171">
    <property type="entry name" value="Piwi"/>
    <property type="match status" value="1"/>
</dbReference>
<dbReference type="AlphaFoldDB" id="A0A6P6U5J2"/>
<dbReference type="PROSITE" id="PS50821">
    <property type="entry name" value="PAZ"/>
    <property type="match status" value="1"/>
</dbReference>
<dbReference type="InterPro" id="IPR036397">
    <property type="entry name" value="RNaseH_sf"/>
</dbReference>
<dbReference type="SMART" id="SM00950">
    <property type="entry name" value="Piwi"/>
    <property type="match status" value="1"/>
</dbReference>
<dbReference type="GO" id="GO:0051607">
    <property type="term" value="P:defense response to virus"/>
    <property type="evidence" value="ECO:0007669"/>
    <property type="project" value="UniProtKB-ARBA"/>
</dbReference>
<dbReference type="InterPro" id="IPR012337">
    <property type="entry name" value="RNaseH-like_sf"/>
</dbReference>
<dbReference type="InterPro" id="IPR032474">
    <property type="entry name" value="Argonaute_N"/>
</dbReference>
<evidence type="ECO:0000256" key="5">
    <source>
        <dbReference type="SAM" id="MobiDB-lite"/>
    </source>
</evidence>
<dbReference type="InterPro" id="IPR045246">
    <property type="entry name" value="Piwi_ago-like"/>
</dbReference>
<evidence type="ECO:0000259" key="6">
    <source>
        <dbReference type="PROSITE" id="PS50821"/>
    </source>
</evidence>
<dbReference type="Gene3D" id="3.40.50.2300">
    <property type="match status" value="1"/>
</dbReference>
<evidence type="ECO:0000313" key="8">
    <source>
        <dbReference type="Proteomes" id="UP001652660"/>
    </source>
</evidence>
<keyword evidence="2" id="KW-0678">Repressor</keyword>
<feature type="domain" description="Piwi" evidence="7">
    <location>
        <begin position="760"/>
        <end position="1059"/>
    </location>
</feature>
<dbReference type="InterPro" id="IPR003100">
    <property type="entry name" value="PAZ_dom"/>
</dbReference>
<dbReference type="CDD" id="cd04657">
    <property type="entry name" value="Piwi_ago-like"/>
    <property type="match status" value="1"/>
</dbReference>
<reference evidence="9" key="2">
    <citation type="submission" date="2025-08" db="UniProtKB">
        <authorList>
            <consortium name="RefSeq"/>
        </authorList>
    </citation>
    <scope>IDENTIFICATION</scope>
    <source>
        <tissue evidence="9">Leaves</tissue>
    </source>
</reference>
<name>A0A6P6U5J2_COFAR</name>
<dbReference type="Gene3D" id="2.170.260.10">
    <property type="entry name" value="paz domain"/>
    <property type="match status" value="1"/>
</dbReference>